<dbReference type="AlphaFoldDB" id="A0A8T0FZ44"/>
<accession>A0A8T0FZ44</accession>
<reference evidence="1" key="2">
    <citation type="submission" date="2020-06" db="EMBL/GenBank/DDBJ databases">
        <authorList>
            <person name="Sheffer M."/>
        </authorList>
    </citation>
    <scope>NUCLEOTIDE SEQUENCE</scope>
</reference>
<evidence type="ECO:0000313" key="2">
    <source>
        <dbReference type="Proteomes" id="UP000807504"/>
    </source>
</evidence>
<keyword evidence="2" id="KW-1185">Reference proteome</keyword>
<comment type="caution">
    <text evidence="1">The sequence shown here is derived from an EMBL/GenBank/DDBJ whole genome shotgun (WGS) entry which is preliminary data.</text>
</comment>
<protein>
    <submittedName>
        <fullName evidence="1">Uncharacterized protein</fullName>
    </submittedName>
</protein>
<gene>
    <name evidence="1" type="ORF">HNY73_000026</name>
</gene>
<organism evidence="1 2">
    <name type="scientific">Argiope bruennichi</name>
    <name type="common">Wasp spider</name>
    <name type="synonym">Aranea bruennichi</name>
    <dbReference type="NCBI Taxonomy" id="94029"/>
    <lineage>
        <taxon>Eukaryota</taxon>
        <taxon>Metazoa</taxon>
        <taxon>Ecdysozoa</taxon>
        <taxon>Arthropoda</taxon>
        <taxon>Chelicerata</taxon>
        <taxon>Arachnida</taxon>
        <taxon>Araneae</taxon>
        <taxon>Araneomorphae</taxon>
        <taxon>Entelegynae</taxon>
        <taxon>Araneoidea</taxon>
        <taxon>Araneidae</taxon>
        <taxon>Argiope</taxon>
    </lineage>
</organism>
<dbReference type="EMBL" id="JABXBU010000001">
    <property type="protein sequence ID" value="KAF8795535.1"/>
    <property type="molecule type" value="Genomic_DNA"/>
</dbReference>
<proteinExistence type="predicted"/>
<sequence length="156" mass="17986">MLKLSCALVAMETVLRWTLVGKLNDELKNDSHMTVLSLYVNNRSICDLEDVDTIGILEFAYQQSQKELEKETEELLLNSAKQDESRRYIVSLSWLEDHPALLTNKNLVEKRLKSSVDKIKDLDHLCQRILETARKNVQAVRKNQETPQFVGIRESA</sequence>
<evidence type="ECO:0000313" key="1">
    <source>
        <dbReference type="EMBL" id="KAF8795535.1"/>
    </source>
</evidence>
<reference evidence="1" key="1">
    <citation type="journal article" date="2020" name="bioRxiv">
        <title>Chromosome-level reference genome of the European wasp spider Argiope bruennichi: a resource for studies on range expansion and evolutionary adaptation.</title>
        <authorList>
            <person name="Sheffer M.M."/>
            <person name="Hoppe A."/>
            <person name="Krehenwinkel H."/>
            <person name="Uhl G."/>
            <person name="Kuss A.W."/>
            <person name="Jensen L."/>
            <person name="Jensen C."/>
            <person name="Gillespie R.G."/>
            <person name="Hoff K.J."/>
            <person name="Prost S."/>
        </authorList>
    </citation>
    <scope>NUCLEOTIDE SEQUENCE</scope>
</reference>
<dbReference type="Proteomes" id="UP000807504">
    <property type="component" value="Unassembled WGS sequence"/>
</dbReference>
<name>A0A8T0FZ44_ARGBR</name>